<gene>
    <name evidence="1" type="ORF">PZH42_30915</name>
</gene>
<organism evidence="1 2">
    <name type="scientific">Bacteroides cellulosilyticus</name>
    <dbReference type="NCBI Taxonomy" id="246787"/>
    <lineage>
        <taxon>Bacteria</taxon>
        <taxon>Pseudomonadati</taxon>
        <taxon>Bacteroidota</taxon>
        <taxon>Bacteroidia</taxon>
        <taxon>Bacteroidales</taxon>
        <taxon>Bacteroidaceae</taxon>
        <taxon>Bacteroides</taxon>
    </lineage>
</organism>
<protein>
    <submittedName>
        <fullName evidence="1">Uncharacterized protein</fullName>
    </submittedName>
</protein>
<dbReference type="Proteomes" id="UP001221924">
    <property type="component" value="Unassembled WGS sequence"/>
</dbReference>
<reference evidence="1" key="1">
    <citation type="submission" date="2023-03" db="EMBL/GenBank/DDBJ databases">
        <title>DFI Biobank Strains.</title>
        <authorList>
            <person name="Mostad J."/>
            <person name="Paddock L."/>
            <person name="Medina S."/>
            <person name="Waligurski E."/>
            <person name="Barat B."/>
            <person name="Smith R."/>
            <person name="Burgo V."/>
            <person name="Metcalfe C."/>
            <person name="Woodson C."/>
            <person name="Sundararajan A."/>
            <person name="Ramaswamy R."/>
            <person name="Lin H."/>
            <person name="Pamer E.G."/>
        </authorList>
    </citation>
    <scope>NUCLEOTIDE SEQUENCE</scope>
    <source>
        <strain evidence="1">DFI.9.5</strain>
    </source>
</reference>
<dbReference type="AlphaFoldDB" id="A0AAX4Y2M8"/>
<evidence type="ECO:0000313" key="1">
    <source>
        <dbReference type="EMBL" id="MDE8698331.1"/>
    </source>
</evidence>
<evidence type="ECO:0000313" key="2">
    <source>
        <dbReference type="Proteomes" id="UP001221924"/>
    </source>
</evidence>
<comment type="caution">
    <text evidence="1">The sequence shown here is derived from an EMBL/GenBank/DDBJ whole genome shotgun (WGS) entry which is preliminary data.</text>
</comment>
<feature type="non-terminal residue" evidence="1">
    <location>
        <position position="90"/>
    </location>
</feature>
<proteinExistence type="predicted"/>
<name>A0AAX4Y2M8_9BACE</name>
<sequence length="90" mass="10377">MYISLEHNGRKGCERTIELFVILVHDPSLIAQNPMFEKENFLQTDTLLAQIAYYASLAAAKMEDYPSVLKYAPYAEKGYYLWTIRLLLIG</sequence>
<dbReference type="EMBL" id="JARFID010001060">
    <property type="protein sequence ID" value="MDE8698331.1"/>
    <property type="molecule type" value="Genomic_DNA"/>
</dbReference>
<accession>A0AAX4Y2M8</accession>